<feature type="region of interest" description="Disordered" evidence="1">
    <location>
        <begin position="104"/>
        <end position="161"/>
    </location>
</feature>
<evidence type="ECO:0000313" key="2">
    <source>
        <dbReference type="EMBL" id="CAF3692212.1"/>
    </source>
</evidence>
<dbReference type="AlphaFoldDB" id="A0A818U4L4"/>
<proteinExistence type="predicted"/>
<dbReference type="Proteomes" id="UP000663872">
    <property type="component" value="Unassembled WGS sequence"/>
</dbReference>
<evidence type="ECO:0000313" key="3">
    <source>
        <dbReference type="Proteomes" id="UP000663872"/>
    </source>
</evidence>
<feature type="compositionally biased region" description="Basic residues" evidence="1">
    <location>
        <begin position="111"/>
        <end position="122"/>
    </location>
</feature>
<accession>A0A818U4L4</accession>
<reference evidence="2" key="1">
    <citation type="submission" date="2021-02" db="EMBL/GenBank/DDBJ databases">
        <authorList>
            <person name="Nowell W R."/>
        </authorList>
    </citation>
    <scope>NUCLEOTIDE SEQUENCE</scope>
</reference>
<gene>
    <name evidence="2" type="ORF">GRG538_LOCUS27766</name>
</gene>
<sequence length="350" mass="42339">MDSNSTQPGNIPSEPTLNNDESETSIDQLAYTRIVNLSQSSTIHMHTGDMTPTQMETNTRNRIPIQLHTTSYWLMTERRANTGNRIPGQIQTNTTEEQEAILSRRLESRRQYRQRRAQRRREQRAIEQAQRQQRQQQHQRHQQPRQHQRGRSQQRRQERRQRWLQRLEQEQQRLNRLQTNYHPHVAIPGDYDYYSGEDDQDNLLEAYDRETMTSQQRYDQQQIMELEGFAALEQLLLMAEQREQSQQIRETEEIDEERQQQLQRTHESDQRRLLDYEENQNGQINEQNEDPIQQFDQINQLEHYDNERQRETLSNNDSDQRRLHDYLKIPTPPSPVMILNTQNLQRHWPL</sequence>
<dbReference type="EMBL" id="CAJNYT010004805">
    <property type="protein sequence ID" value="CAF3692212.1"/>
    <property type="molecule type" value="Genomic_DNA"/>
</dbReference>
<feature type="compositionally biased region" description="Polar residues" evidence="1">
    <location>
        <begin position="1"/>
        <end position="19"/>
    </location>
</feature>
<feature type="region of interest" description="Disordered" evidence="1">
    <location>
        <begin position="1"/>
        <end position="23"/>
    </location>
</feature>
<organism evidence="2 3">
    <name type="scientific">Rotaria socialis</name>
    <dbReference type="NCBI Taxonomy" id="392032"/>
    <lineage>
        <taxon>Eukaryota</taxon>
        <taxon>Metazoa</taxon>
        <taxon>Spiralia</taxon>
        <taxon>Gnathifera</taxon>
        <taxon>Rotifera</taxon>
        <taxon>Eurotatoria</taxon>
        <taxon>Bdelloidea</taxon>
        <taxon>Philodinida</taxon>
        <taxon>Philodinidae</taxon>
        <taxon>Rotaria</taxon>
    </lineage>
</organism>
<feature type="compositionally biased region" description="Low complexity" evidence="1">
    <location>
        <begin position="126"/>
        <end position="136"/>
    </location>
</feature>
<comment type="caution">
    <text evidence="2">The sequence shown here is derived from an EMBL/GenBank/DDBJ whole genome shotgun (WGS) entry which is preliminary data.</text>
</comment>
<feature type="compositionally biased region" description="Basic residues" evidence="1">
    <location>
        <begin position="137"/>
        <end position="161"/>
    </location>
</feature>
<protein>
    <submittedName>
        <fullName evidence="2">Uncharacterized protein</fullName>
    </submittedName>
</protein>
<evidence type="ECO:0000256" key="1">
    <source>
        <dbReference type="SAM" id="MobiDB-lite"/>
    </source>
</evidence>
<name>A0A818U4L4_9BILA</name>
<feature type="region of interest" description="Disordered" evidence="1">
    <location>
        <begin position="247"/>
        <end position="269"/>
    </location>
</feature>